<evidence type="ECO:0000256" key="4">
    <source>
        <dbReference type="SAM" id="MobiDB-lite"/>
    </source>
</evidence>
<keyword evidence="3" id="KW-0378">Hydrolase</keyword>
<dbReference type="AlphaFoldDB" id="A0AAV2RDP3"/>
<name>A0AAV2RDP3_MEGNR</name>
<dbReference type="InterPro" id="IPR029052">
    <property type="entry name" value="Metallo-depent_PP-like"/>
</dbReference>
<evidence type="ECO:0008006" key="9">
    <source>
        <dbReference type="Google" id="ProtNLM"/>
    </source>
</evidence>
<dbReference type="Pfam" id="PF00149">
    <property type="entry name" value="Metallophos"/>
    <property type="match status" value="1"/>
</dbReference>
<comment type="caution">
    <text evidence="7">The sequence shown here is derived from an EMBL/GenBank/DDBJ whole genome shotgun (WGS) entry which is preliminary data.</text>
</comment>
<comment type="similarity">
    <text evidence="1 3">Belongs to the 5'-nucleotidase family.</text>
</comment>
<dbReference type="InterPro" id="IPR041821">
    <property type="entry name" value="CG11883_N"/>
</dbReference>
<feature type="region of interest" description="Disordered" evidence="4">
    <location>
        <begin position="1"/>
        <end position="21"/>
    </location>
</feature>
<evidence type="ECO:0000259" key="5">
    <source>
        <dbReference type="Pfam" id="PF00149"/>
    </source>
</evidence>
<dbReference type="EMBL" id="CAXKWB010019922">
    <property type="protein sequence ID" value="CAL4122334.1"/>
    <property type="molecule type" value="Genomic_DNA"/>
</dbReference>
<dbReference type="GO" id="GO:0009166">
    <property type="term" value="P:nucleotide catabolic process"/>
    <property type="evidence" value="ECO:0007669"/>
    <property type="project" value="InterPro"/>
</dbReference>
<accession>A0AAV2RDP3</accession>
<dbReference type="Gene3D" id="3.60.21.10">
    <property type="match status" value="1"/>
</dbReference>
<sequence length="641" mass="72300">MEGSVVTQDASKKSSEETSRAPSISILHFNDIYNVTEQPKEPKAGAARFATAMKSFADRDPLVLFCGDALSPSVMSTFTKGEQMVTVMNRLGIHCACYGNHEFDFGLERLEDVNAATNFPWLLSNMVDDETQKPLGDAKEYHIIEWKGWKIGLMGLGEAQWLETMATINPEEVSYYDYVEKANQLCPILREKGCNYIIAMTHLRRPNDIRLMENAPDVDLFLGGHDHDYEIIKVNDKVTLKSGADFIEFSMVTLTLEDSKVKVDIERVEVDSKFEPDPGMVEALSHYEEVLNANMEVDLGCCTVEMDGRETSVRTQETNLGNFITDVMMAATNSDIAVLNSGTIRGDRIHQKGDFKVKDLMTILPMQDPLVVIEITGQKLVEALENSVSKYDEESGRFLQVAGVEFVFNPDAPLGSRVPADLVMVADKYVNLEEKYRLVTKDYLRKGKDGFTMFPDCTILVDEEQCPQLNCCVQNHFEAIKTCQGKGKKKTSHRQNLVLVSRRHTMLQAETLDPVEPERKKSAAQHWRTLRILRQTLSVIKINKEHVEELEQQACKLAPVVEGRIEKVTDEMIGKLRMQKKLSNSAVIAEAENNVNNNEKVPMVPKLPNRFFQTVADRMRILDVLVEMGAEVTEHREPGSH</sequence>
<dbReference type="InterPro" id="IPR004843">
    <property type="entry name" value="Calcineurin-like_PHP"/>
</dbReference>
<dbReference type="CDD" id="cd07406">
    <property type="entry name" value="MPP_CG11883_N"/>
    <property type="match status" value="1"/>
</dbReference>
<dbReference type="GO" id="GO:0016787">
    <property type="term" value="F:hydrolase activity"/>
    <property type="evidence" value="ECO:0007669"/>
    <property type="project" value="UniProtKB-KW"/>
</dbReference>
<reference evidence="7 8" key="1">
    <citation type="submission" date="2024-05" db="EMBL/GenBank/DDBJ databases">
        <authorList>
            <person name="Wallberg A."/>
        </authorList>
    </citation>
    <scope>NUCLEOTIDE SEQUENCE [LARGE SCALE GENOMIC DNA]</scope>
</reference>
<feature type="domain" description="5'-Nucleotidase C-terminal" evidence="6">
    <location>
        <begin position="308"/>
        <end position="455"/>
    </location>
</feature>
<keyword evidence="3" id="KW-0547">Nucleotide-binding</keyword>
<keyword evidence="8" id="KW-1185">Reference proteome</keyword>
<protein>
    <recommendedName>
        <fullName evidence="9">5'-nucleotidase</fullName>
    </recommendedName>
</protein>
<proteinExistence type="inferred from homology"/>
<dbReference type="GO" id="GO:0000166">
    <property type="term" value="F:nucleotide binding"/>
    <property type="evidence" value="ECO:0007669"/>
    <property type="project" value="UniProtKB-KW"/>
</dbReference>
<evidence type="ECO:0000256" key="1">
    <source>
        <dbReference type="ARBA" id="ARBA00006654"/>
    </source>
</evidence>
<dbReference type="PRINTS" id="PR01607">
    <property type="entry name" value="APYRASEFAMLY"/>
</dbReference>
<dbReference type="InterPro" id="IPR008334">
    <property type="entry name" value="5'-Nucleotdase_C"/>
</dbReference>
<dbReference type="Gene3D" id="3.90.780.10">
    <property type="entry name" value="5'-Nucleotidase, C-terminal domain"/>
    <property type="match status" value="1"/>
</dbReference>
<evidence type="ECO:0000313" key="7">
    <source>
        <dbReference type="EMBL" id="CAL4122334.1"/>
    </source>
</evidence>
<dbReference type="SUPFAM" id="SSF55816">
    <property type="entry name" value="5'-nucleotidase (syn. UDP-sugar hydrolase), C-terminal domain"/>
    <property type="match status" value="1"/>
</dbReference>
<dbReference type="PANTHER" id="PTHR11575:SF48">
    <property type="entry name" value="5'-NUCLEOTIDASE"/>
    <property type="match status" value="1"/>
</dbReference>
<feature type="compositionally biased region" description="Basic and acidic residues" evidence="4">
    <location>
        <begin position="10"/>
        <end position="19"/>
    </location>
</feature>
<dbReference type="Pfam" id="PF02872">
    <property type="entry name" value="5_nucleotid_C"/>
    <property type="match status" value="1"/>
</dbReference>
<evidence type="ECO:0000256" key="2">
    <source>
        <dbReference type="ARBA" id="ARBA00022729"/>
    </source>
</evidence>
<dbReference type="InterPro" id="IPR006179">
    <property type="entry name" value="5_nucleotidase/apyrase"/>
</dbReference>
<gene>
    <name evidence="7" type="ORF">MNOR_LOCUS23056</name>
</gene>
<dbReference type="InterPro" id="IPR036907">
    <property type="entry name" value="5'-Nucleotdase_C_sf"/>
</dbReference>
<keyword evidence="2" id="KW-0732">Signal</keyword>
<feature type="domain" description="Calcineurin-like phosphoesterase" evidence="5">
    <location>
        <begin position="25"/>
        <end position="229"/>
    </location>
</feature>
<organism evidence="7 8">
    <name type="scientific">Meganyctiphanes norvegica</name>
    <name type="common">Northern krill</name>
    <name type="synonym">Thysanopoda norvegica</name>
    <dbReference type="NCBI Taxonomy" id="48144"/>
    <lineage>
        <taxon>Eukaryota</taxon>
        <taxon>Metazoa</taxon>
        <taxon>Ecdysozoa</taxon>
        <taxon>Arthropoda</taxon>
        <taxon>Crustacea</taxon>
        <taxon>Multicrustacea</taxon>
        <taxon>Malacostraca</taxon>
        <taxon>Eumalacostraca</taxon>
        <taxon>Eucarida</taxon>
        <taxon>Euphausiacea</taxon>
        <taxon>Euphausiidae</taxon>
        <taxon>Meganyctiphanes</taxon>
    </lineage>
</organism>
<dbReference type="Proteomes" id="UP001497623">
    <property type="component" value="Unassembled WGS sequence"/>
</dbReference>
<evidence type="ECO:0000259" key="6">
    <source>
        <dbReference type="Pfam" id="PF02872"/>
    </source>
</evidence>
<dbReference type="SUPFAM" id="SSF56300">
    <property type="entry name" value="Metallo-dependent phosphatases"/>
    <property type="match status" value="1"/>
</dbReference>
<dbReference type="PANTHER" id="PTHR11575">
    <property type="entry name" value="5'-NUCLEOTIDASE-RELATED"/>
    <property type="match status" value="1"/>
</dbReference>
<evidence type="ECO:0000256" key="3">
    <source>
        <dbReference type="RuleBase" id="RU362119"/>
    </source>
</evidence>
<evidence type="ECO:0000313" key="8">
    <source>
        <dbReference type="Proteomes" id="UP001497623"/>
    </source>
</evidence>